<dbReference type="InterPro" id="IPR038297">
    <property type="entry name" value="CcmH/CycL/NrfF/Ccl2_sf"/>
</dbReference>
<evidence type="ECO:0000256" key="8">
    <source>
        <dbReference type="ARBA" id="ARBA00023004"/>
    </source>
</evidence>
<keyword evidence="8 9" id="KW-0408">Iron</keyword>
<organism evidence="11 12">
    <name type="scientific">Volucribacter psittacicida</name>
    <dbReference type="NCBI Taxonomy" id="203482"/>
    <lineage>
        <taxon>Bacteria</taxon>
        <taxon>Pseudomonadati</taxon>
        <taxon>Pseudomonadota</taxon>
        <taxon>Gammaproteobacteria</taxon>
        <taxon>Pasteurellales</taxon>
        <taxon>Pasteurellaceae</taxon>
        <taxon>Volucribacter</taxon>
    </lineage>
</organism>
<evidence type="ECO:0000256" key="2">
    <source>
        <dbReference type="ARBA" id="ARBA00010342"/>
    </source>
</evidence>
<comment type="similarity">
    <text evidence="2 9">Belongs to the CcmH/CycL/Ccl2/NrfF family.</text>
</comment>
<dbReference type="GO" id="GO:0046872">
    <property type="term" value="F:metal ion binding"/>
    <property type="evidence" value="ECO:0007669"/>
    <property type="project" value="UniProtKB-KW"/>
</dbReference>
<name>A0A4R1FN70_9PAST</name>
<sequence length="153" mass="17510">MKKLTALFCLLFSLSLWASIDVLEFDSAQQQQDYHSLTQQLRCPQCQNNNIADSNATIAVDMRHKVLELLKQGQSKQEVVDYMVQRYGNFVSYDPPITFSTIILWIAPILLIALGILLVFKKSRHTANPSSTTELNLEQQQRLANILKNEEKQ</sequence>
<dbReference type="OrthoDB" id="9804975at2"/>
<keyword evidence="9" id="KW-1133">Transmembrane helix</keyword>
<evidence type="ECO:0000256" key="3">
    <source>
        <dbReference type="ARBA" id="ARBA00022617"/>
    </source>
</evidence>
<evidence type="ECO:0000256" key="5">
    <source>
        <dbReference type="ARBA" id="ARBA00022729"/>
    </source>
</evidence>
<dbReference type="EMBL" id="SMFT01000006">
    <property type="protein sequence ID" value="TCJ94844.1"/>
    <property type="molecule type" value="Genomic_DNA"/>
</dbReference>
<dbReference type="Pfam" id="PF03918">
    <property type="entry name" value="CcmH"/>
    <property type="match status" value="1"/>
</dbReference>
<keyword evidence="9" id="KW-0472">Membrane</keyword>
<dbReference type="GO" id="GO:0005886">
    <property type="term" value="C:plasma membrane"/>
    <property type="evidence" value="ECO:0007669"/>
    <property type="project" value="TreeGrafter"/>
</dbReference>
<evidence type="ECO:0000313" key="12">
    <source>
        <dbReference type="Proteomes" id="UP000294702"/>
    </source>
</evidence>
<accession>A0A4R1FN70</accession>
<reference evidence="11 12" key="1">
    <citation type="submission" date="2019-03" db="EMBL/GenBank/DDBJ databases">
        <title>Genomic Encyclopedia of Type Strains, Phase IV (KMG-IV): sequencing the most valuable type-strain genomes for metagenomic binning, comparative biology and taxonomic classification.</title>
        <authorList>
            <person name="Goeker M."/>
        </authorList>
    </citation>
    <scope>NUCLEOTIDE SEQUENCE [LARGE SCALE GENOMIC DNA]</scope>
    <source>
        <strain evidence="11 12">DSM 15534</strain>
    </source>
</reference>
<evidence type="ECO:0000256" key="6">
    <source>
        <dbReference type="ARBA" id="ARBA00022748"/>
    </source>
</evidence>
<protein>
    <recommendedName>
        <fullName evidence="9">Cytochrome c-type biogenesis protein</fullName>
    </recommendedName>
</protein>
<dbReference type="Gene3D" id="1.10.8.640">
    <property type="entry name" value="Cytochrome C biogenesis protein"/>
    <property type="match status" value="1"/>
</dbReference>
<comment type="subcellular location">
    <subcellularLocation>
        <location evidence="1">Periplasm</location>
    </subcellularLocation>
</comment>
<feature type="signal peptide" evidence="9">
    <location>
        <begin position="1"/>
        <end position="18"/>
    </location>
</feature>
<evidence type="ECO:0000256" key="1">
    <source>
        <dbReference type="ARBA" id="ARBA00004418"/>
    </source>
</evidence>
<keyword evidence="9" id="KW-0812">Transmembrane</keyword>
<dbReference type="PANTHER" id="PTHR47870">
    <property type="entry name" value="CYTOCHROME C-TYPE BIOGENESIS PROTEIN CCMH"/>
    <property type="match status" value="1"/>
</dbReference>
<keyword evidence="6" id="KW-0201">Cytochrome c-type biogenesis</keyword>
<dbReference type="GO" id="GO:0042597">
    <property type="term" value="C:periplasmic space"/>
    <property type="evidence" value="ECO:0007669"/>
    <property type="project" value="UniProtKB-SubCell"/>
</dbReference>
<keyword evidence="3 9" id="KW-0349">Heme</keyword>
<feature type="transmembrane region" description="Helical" evidence="9">
    <location>
        <begin position="97"/>
        <end position="120"/>
    </location>
</feature>
<comment type="caution">
    <text evidence="11">The sequence shown here is derived from an EMBL/GenBank/DDBJ whole genome shotgun (WGS) entry which is preliminary data.</text>
</comment>
<evidence type="ECO:0000256" key="7">
    <source>
        <dbReference type="ARBA" id="ARBA00022764"/>
    </source>
</evidence>
<evidence type="ECO:0000256" key="4">
    <source>
        <dbReference type="ARBA" id="ARBA00022723"/>
    </source>
</evidence>
<keyword evidence="5 9" id="KW-0732">Signal</keyword>
<evidence type="ECO:0000313" key="11">
    <source>
        <dbReference type="EMBL" id="TCJ94844.1"/>
    </source>
</evidence>
<dbReference type="FunFam" id="1.10.8.640:FF:000001">
    <property type="entry name" value="Cytochrome c-type biogenesis protein"/>
    <property type="match status" value="1"/>
</dbReference>
<comment type="function">
    <text evidence="9">Possible subunit of a heme lyase.</text>
</comment>
<keyword evidence="12" id="KW-1185">Reference proteome</keyword>
<dbReference type="GO" id="GO:0017004">
    <property type="term" value="P:cytochrome complex assembly"/>
    <property type="evidence" value="ECO:0007669"/>
    <property type="project" value="UniProtKB-KW"/>
</dbReference>
<feature type="domain" description="CcmH/CycL/Ccl2/NrfF N-terminal" evidence="10">
    <location>
        <begin position="7"/>
        <end position="147"/>
    </location>
</feature>
<proteinExistence type="inferred from homology"/>
<dbReference type="InterPro" id="IPR005616">
    <property type="entry name" value="CcmH/CycL/Ccl2/NrfF_N"/>
</dbReference>
<keyword evidence="4 9" id="KW-0479">Metal-binding</keyword>
<evidence type="ECO:0000259" key="10">
    <source>
        <dbReference type="Pfam" id="PF03918"/>
    </source>
</evidence>
<dbReference type="PANTHER" id="PTHR47870:SF1">
    <property type="entry name" value="CYTOCHROME C-TYPE BIOGENESIS PROTEIN CCMH"/>
    <property type="match status" value="1"/>
</dbReference>
<evidence type="ECO:0000256" key="9">
    <source>
        <dbReference type="RuleBase" id="RU364112"/>
    </source>
</evidence>
<dbReference type="RefSeq" id="WP_132692157.1">
    <property type="nucleotide sequence ID" value="NZ_SMFT01000006.1"/>
</dbReference>
<dbReference type="CDD" id="cd16378">
    <property type="entry name" value="CcmH_N"/>
    <property type="match status" value="1"/>
</dbReference>
<gene>
    <name evidence="11" type="ORF">EV694_2079</name>
</gene>
<feature type="chain" id="PRO_5020816954" description="Cytochrome c-type biogenesis protein" evidence="9">
    <location>
        <begin position="19"/>
        <end position="153"/>
    </location>
</feature>
<keyword evidence="7" id="KW-0574">Periplasm</keyword>
<dbReference type="InterPro" id="IPR051263">
    <property type="entry name" value="C-type_cytochrome_biogenesis"/>
</dbReference>
<dbReference type="AlphaFoldDB" id="A0A4R1FN70"/>
<dbReference type="Proteomes" id="UP000294702">
    <property type="component" value="Unassembled WGS sequence"/>
</dbReference>